<evidence type="ECO:0000313" key="3">
    <source>
        <dbReference type="Proteomes" id="UP000428333"/>
    </source>
</evidence>
<name>A0A6A4KUC4_9ERIC</name>
<dbReference type="EMBL" id="QEFC01003187">
    <property type="protein sequence ID" value="KAE9449255.1"/>
    <property type="molecule type" value="Genomic_DNA"/>
</dbReference>
<keyword evidence="1" id="KW-0472">Membrane</keyword>
<dbReference type="OrthoDB" id="676979at2759"/>
<accession>A0A6A4KUC4</accession>
<dbReference type="Proteomes" id="UP000428333">
    <property type="component" value="Linkage Group LG11"/>
</dbReference>
<feature type="transmembrane region" description="Helical" evidence="1">
    <location>
        <begin position="47"/>
        <end position="74"/>
    </location>
</feature>
<gene>
    <name evidence="2" type="ORF">C3L33_18846</name>
</gene>
<evidence type="ECO:0000256" key="1">
    <source>
        <dbReference type="SAM" id="Phobius"/>
    </source>
</evidence>
<proteinExistence type="predicted"/>
<protein>
    <submittedName>
        <fullName evidence="2">Uncharacterized protein</fullName>
    </submittedName>
</protein>
<organism evidence="2 3">
    <name type="scientific">Rhododendron williamsianum</name>
    <dbReference type="NCBI Taxonomy" id="262921"/>
    <lineage>
        <taxon>Eukaryota</taxon>
        <taxon>Viridiplantae</taxon>
        <taxon>Streptophyta</taxon>
        <taxon>Embryophyta</taxon>
        <taxon>Tracheophyta</taxon>
        <taxon>Spermatophyta</taxon>
        <taxon>Magnoliopsida</taxon>
        <taxon>eudicotyledons</taxon>
        <taxon>Gunneridae</taxon>
        <taxon>Pentapetalae</taxon>
        <taxon>asterids</taxon>
        <taxon>Ericales</taxon>
        <taxon>Ericaceae</taxon>
        <taxon>Ericoideae</taxon>
        <taxon>Rhodoreae</taxon>
        <taxon>Rhododendron</taxon>
    </lineage>
</organism>
<keyword evidence="1" id="KW-0812">Transmembrane</keyword>
<comment type="caution">
    <text evidence="2">The sequence shown here is derived from an EMBL/GenBank/DDBJ whole genome shotgun (WGS) entry which is preliminary data.</text>
</comment>
<keyword evidence="3" id="KW-1185">Reference proteome</keyword>
<feature type="non-terminal residue" evidence="2">
    <location>
        <position position="1"/>
    </location>
</feature>
<keyword evidence="1" id="KW-1133">Transmembrane helix</keyword>
<sequence>MESLTQLVLSNNRLSGLIPVFPANVSVETTGNPDLIRGTKRADNTRTLFLVVAVPIGGGVFAIFIATLMLVLWISSRANKNNDEQIESEEHRSNINGNEDF</sequence>
<dbReference type="AlphaFoldDB" id="A0A6A4KUC4"/>
<reference evidence="2 3" key="1">
    <citation type="journal article" date="2019" name="Genome Biol. Evol.">
        <title>The Rhododendron genome and chromosomal organization provide insight into shared whole-genome duplications across the heath family (Ericaceae).</title>
        <authorList>
            <person name="Soza V.L."/>
            <person name="Lindsley D."/>
            <person name="Waalkes A."/>
            <person name="Ramage E."/>
            <person name="Patwardhan R.P."/>
            <person name="Burton J.N."/>
            <person name="Adey A."/>
            <person name="Kumar A."/>
            <person name="Qiu R."/>
            <person name="Shendure J."/>
            <person name="Hall B."/>
        </authorList>
    </citation>
    <scope>NUCLEOTIDE SEQUENCE [LARGE SCALE GENOMIC DNA]</scope>
    <source>
        <strain evidence="2">RSF 1966-606</strain>
    </source>
</reference>
<evidence type="ECO:0000313" key="2">
    <source>
        <dbReference type="EMBL" id="KAE9449255.1"/>
    </source>
</evidence>